<sequence>MCARHPRLTSSIEYLTRPQSPFGLEGELDPFEPYHHPAVTLANPSVGGLKLVKRAQRNPHASSSNEAVHLQQRLRSLSTELVTLRNRLHVNQPAAHATSTAPAPAPAAVTVQQPAVPPRSAVNATPHPNSADTIISTKCRLSEKKHLHHHHQQQQQQPVQTDPSPPTAVTLKSAVQKNEQPKQQQQQVAMRAVGCAELEDLIHLPGPLTEDAVLKCLQARFCASHFFEFHPTIPGSDRRETKTTYFGSSLLLLVRDEEKRREETSPGCSQDFSRDGSSPLHASPQYAGLPFDYMQIYLVENKLLPCTSFSSPQCACTLTQLWPHRPGTHVPDKCATNVGPILLSVNPYHDVGNPLTLTSTRGVALSPKLLKVVQEAVRQQSETGYPQAIILSGTSGSGKTYASMLLLRQLFDVAGGGPETDAFKHLAAAFTVLRSLGSAKTATNSESSRIGHFIEVQVTDGALYRTKIHCYFLDQTRVIRPLPNEKNYHIFYQMLAGLSQDERGVLGIPFLDVVRVLAAVLLLGNVQFVDGQGLEVDVKGDVELKAVANLLGVSNVALFRGLTYRTHNARGQLVKSVCDANMALYCRTVATIVRRANSLKRLGSTLGTLSSDSNESVHNQAEVASQHASTIGTAGSKSSKSMTALNNAVRHATDGFIGILDMFGFEDPKPSQLEHLCINLCAETMQHFYNTHIFKSSIESCRDEGIHCEVEVDYVDNVPCIDLISSLRTGLLSMLDVECSIRGTAESYIAKVKVQHKQNPRLFEPKPLEPRTFGIQHFAGRVVYDASDFLDTNKDVVPDDLVAVFHKHMCNFGFATHLFGSELKALYSVETVPRGVSFRISPTSHTDLLNGDEPVSTLTQDFHTRLDNLLRTLVHARPHFVRCLRSNSAETPGRFDRGTFNVSTLSALPEMFGRGEPIKTQKHLSQISVHVHAFNKTCLLYSQKLADNFVDLCYPHRMRFKAFNVRYRLLAPFSKLRRVDDKAIEDCHLILQCLQQAMEEQPKLQQSAVSTSWALGKRHIFLSEGARQQLEMLRAATRHQGAVLIQSTWRGWRVRRRWPALRRSLELQQAANNTATTTTQQTRSTTAAKTTTTSATTTTGSSARPRPQPIAGTPPPDPNEKCDQKMIQQTCTLFGLDLERPPPVPPSRPYTVTGNTKLGYPQTRVMKMPFPEDASGDNVLLKGETVLVIGASQRRGHLVVEHNNINLHVPFQFLELKPVGVSI</sequence>
<dbReference type="Gene3D" id="3.40.850.10">
    <property type="entry name" value="Kinesin motor domain"/>
    <property type="match status" value="2"/>
</dbReference>
<feature type="compositionally biased region" description="Pro residues" evidence="7">
    <location>
        <begin position="1106"/>
        <end position="1117"/>
    </location>
</feature>
<dbReference type="Gene3D" id="1.10.10.820">
    <property type="match status" value="1"/>
</dbReference>
<feature type="region of interest" description="Disordered" evidence="7">
    <location>
        <begin position="257"/>
        <end position="279"/>
    </location>
</feature>
<dbReference type="AlphaFoldDB" id="A0A7R9G104"/>
<dbReference type="InterPro" id="IPR027417">
    <property type="entry name" value="P-loop_NTPase"/>
</dbReference>
<dbReference type="InterPro" id="IPR000048">
    <property type="entry name" value="IQ_motif_EF-hand-BS"/>
</dbReference>
<evidence type="ECO:0000256" key="6">
    <source>
        <dbReference type="PROSITE-ProRule" id="PRU00782"/>
    </source>
</evidence>
<organism evidence="9">
    <name type="scientific">Timema shepardi</name>
    <name type="common">Walking stick</name>
    <dbReference type="NCBI Taxonomy" id="629360"/>
    <lineage>
        <taxon>Eukaryota</taxon>
        <taxon>Metazoa</taxon>
        <taxon>Ecdysozoa</taxon>
        <taxon>Arthropoda</taxon>
        <taxon>Hexapoda</taxon>
        <taxon>Insecta</taxon>
        <taxon>Pterygota</taxon>
        <taxon>Neoptera</taxon>
        <taxon>Polyneoptera</taxon>
        <taxon>Phasmatodea</taxon>
        <taxon>Timematodea</taxon>
        <taxon>Timematoidea</taxon>
        <taxon>Timematidae</taxon>
        <taxon>Timema</taxon>
    </lineage>
</organism>
<dbReference type="SMART" id="SM00015">
    <property type="entry name" value="IQ"/>
    <property type="match status" value="1"/>
</dbReference>
<evidence type="ECO:0000256" key="2">
    <source>
        <dbReference type="ARBA" id="ARBA00022840"/>
    </source>
</evidence>
<feature type="compositionally biased region" description="Low complexity" evidence="7">
    <location>
        <begin position="1069"/>
        <end position="1103"/>
    </location>
</feature>
<evidence type="ECO:0000256" key="1">
    <source>
        <dbReference type="ARBA" id="ARBA00022741"/>
    </source>
</evidence>
<feature type="compositionally biased region" description="Polar residues" evidence="7">
    <location>
        <begin position="122"/>
        <end position="136"/>
    </location>
</feature>
<evidence type="ECO:0000256" key="5">
    <source>
        <dbReference type="ARBA" id="ARBA00023203"/>
    </source>
</evidence>
<evidence type="ECO:0000256" key="3">
    <source>
        <dbReference type="ARBA" id="ARBA00023123"/>
    </source>
</evidence>
<keyword evidence="4 6" id="KW-0505">Motor protein</keyword>
<evidence type="ECO:0000256" key="7">
    <source>
        <dbReference type="SAM" id="MobiDB-lite"/>
    </source>
</evidence>
<name>A0A7R9G104_TIMSH</name>
<dbReference type="PANTHER" id="PTHR13140">
    <property type="entry name" value="MYOSIN"/>
    <property type="match status" value="1"/>
</dbReference>
<keyword evidence="2 6" id="KW-0067">ATP-binding</keyword>
<dbReference type="CDD" id="cd14881">
    <property type="entry name" value="MYSc_Myo20"/>
    <property type="match status" value="1"/>
</dbReference>
<dbReference type="GO" id="GO:0016459">
    <property type="term" value="C:myosin complex"/>
    <property type="evidence" value="ECO:0007669"/>
    <property type="project" value="UniProtKB-KW"/>
</dbReference>
<dbReference type="Gene3D" id="1.20.5.4820">
    <property type="match status" value="1"/>
</dbReference>
<dbReference type="PRINTS" id="PR00193">
    <property type="entry name" value="MYOSINHEAVY"/>
</dbReference>
<feature type="compositionally biased region" description="Basic residues" evidence="7">
    <location>
        <begin position="143"/>
        <end position="152"/>
    </location>
</feature>
<dbReference type="GO" id="GO:0016020">
    <property type="term" value="C:membrane"/>
    <property type="evidence" value="ECO:0007669"/>
    <property type="project" value="TreeGrafter"/>
</dbReference>
<dbReference type="Gene3D" id="1.20.120.720">
    <property type="entry name" value="Myosin VI head, motor domain, U50 subdomain"/>
    <property type="match status" value="1"/>
</dbReference>
<dbReference type="GO" id="GO:0003774">
    <property type="term" value="F:cytoskeletal motor activity"/>
    <property type="evidence" value="ECO:0007669"/>
    <property type="project" value="UniProtKB-UniRule"/>
</dbReference>
<dbReference type="GO" id="GO:0005737">
    <property type="term" value="C:cytoplasm"/>
    <property type="evidence" value="ECO:0007669"/>
    <property type="project" value="TreeGrafter"/>
</dbReference>
<dbReference type="PANTHER" id="PTHR13140:SF498">
    <property type="entry name" value="DACHS, ISOFORM E"/>
    <property type="match status" value="1"/>
</dbReference>
<keyword evidence="5 6" id="KW-0009">Actin-binding</keyword>
<keyword evidence="1 6" id="KW-0547">Nucleotide-binding</keyword>
<feature type="compositionally biased region" description="Low complexity" evidence="7">
    <location>
        <begin position="93"/>
        <end position="114"/>
    </location>
</feature>
<dbReference type="Gene3D" id="1.20.58.530">
    <property type="match status" value="1"/>
</dbReference>
<feature type="binding site" evidence="6">
    <location>
        <begin position="393"/>
        <end position="400"/>
    </location>
    <ligand>
        <name>ATP</name>
        <dbReference type="ChEBI" id="CHEBI:30616"/>
    </ligand>
</feature>
<gene>
    <name evidence="9" type="ORF">TSIB3V08_LOCUS6961</name>
</gene>
<feature type="region of interest" description="Disordered" evidence="7">
    <location>
        <begin position="1069"/>
        <end position="1123"/>
    </location>
</feature>
<dbReference type="SMART" id="SM00242">
    <property type="entry name" value="MYSc"/>
    <property type="match status" value="1"/>
</dbReference>
<dbReference type="SUPFAM" id="SSF52540">
    <property type="entry name" value="P-loop containing nucleoside triphosphate hydrolases"/>
    <property type="match status" value="1"/>
</dbReference>
<dbReference type="EMBL" id="OC003143">
    <property type="protein sequence ID" value="CAD7262865.1"/>
    <property type="molecule type" value="Genomic_DNA"/>
</dbReference>
<dbReference type="PROSITE" id="PS51456">
    <property type="entry name" value="MYOSIN_MOTOR"/>
    <property type="match status" value="1"/>
</dbReference>
<dbReference type="InterPro" id="IPR036029">
    <property type="entry name" value="MYSc_Myo20"/>
</dbReference>
<dbReference type="GO" id="GO:0005524">
    <property type="term" value="F:ATP binding"/>
    <property type="evidence" value="ECO:0007669"/>
    <property type="project" value="UniProtKB-UniRule"/>
</dbReference>
<dbReference type="Pfam" id="PF00063">
    <property type="entry name" value="Myosin_head"/>
    <property type="match status" value="2"/>
</dbReference>
<proteinExistence type="inferred from homology"/>
<dbReference type="GO" id="GO:0051015">
    <property type="term" value="F:actin filament binding"/>
    <property type="evidence" value="ECO:0007669"/>
    <property type="project" value="TreeGrafter"/>
</dbReference>
<evidence type="ECO:0000313" key="9">
    <source>
        <dbReference type="EMBL" id="CAD7262865.1"/>
    </source>
</evidence>
<protein>
    <recommendedName>
        <fullName evidence="8">Myosin motor domain-containing protein</fullName>
    </recommendedName>
</protein>
<accession>A0A7R9G104</accession>
<reference evidence="9" key="1">
    <citation type="submission" date="2020-11" db="EMBL/GenBank/DDBJ databases">
        <authorList>
            <person name="Tran Van P."/>
        </authorList>
    </citation>
    <scope>NUCLEOTIDE SEQUENCE</scope>
</reference>
<feature type="domain" description="Myosin motor" evidence="8">
    <location>
        <begin position="336"/>
        <end position="898"/>
    </location>
</feature>
<dbReference type="GO" id="GO:0007015">
    <property type="term" value="P:actin filament organization"/>
    <property type="evidence" value="ECO:0007669"/>
    <property type="project" value="TreeGrafter"/>
</dbReference>
<dbReference type="InterPro" id="IPR001609">
    <property type="entry name" value="Myosin_head_motor_dom-like"/>
</dbReference>
<dbReference type="PROSITE" id="PS50096">
    <property type="entry name" value="IQ"/>
    <property type="match status" value="1"/>
</dbReference>
<comment type="similarity">
    <text evidence="6">Belongs to the TRAFAC class myosin-kinesin ATPase superfamily. Myosin family.</text>
</comment>
<feature type="region of interest" description="Actin-binding" evidence="6">
    <location>
        <begin position="866"/>
        <end position="888"/>
    </location>
</feature>
<keyword evidence="3 6" id="KW-0518">Myosin</keyword>
<feature type="region of interest" description="Disordered" evidence="7">
    <location>
        <begin position="93"/>
        <end position="168"/>
    </location>
</feature>
<evidence type="ECO:0000256" key="4">
    <source>
        <dbReference type="ARBA" id="ARBA00023175"/>
    </source>
</evidence>
<dbReference type="InterPro" id="IPR036961">
    <property type="entry name" value="Kinesin_motor_dom_sf"/>
</dbReference>
<evidence type="ECO:0000259" key="8">
    <source>
        <dbReference type="PROSITE" id="PS51456"/>
    </source>
</evidence>